<keyword evidence="1" id="KW-1133">Transmembrane helix</keyword>
<evidence type="ECO:0000313" key="3">
    <source>
        <dbReference type="Proteomes" id="UP000318571"/>
    </source>
</evidence>
<proteinExistence type="predicted"/>
<sequence length="123" mass="13842">MHACRHCSVFTQSKRGGLPTGVHSILDTYIKSGAETDSINKSTSSIYWTTTNLLSKIIMKFVLVLTVLMGVALASSQEDDTSQIMEALEYNTLTQDKIVELYEFLRASLRVRTWRLIWKGSPP</sequence>
<name>A0A553PKP6_TIGCA</name>
<organism evidence="2 3">
    <name type="scientific">Tigriopus californicus</name>
    <name type="common">Marine copepod</name>
    <dbReference type="NCBI Taxonomy" id="6832"/>
    <lineage>
        <taxon>Eukaryota</taxon>
        <taxon>Metazoa</taxon>
        <taxon>Ecdysozoa</taxon>
        <taxon>Arthropoda</taxon>
        <taxon>Crustacea</taxon>
        <taxon>Multicrustacea</taxon>
        <taxon>Hexanauplia</taxon>
        <taxon>Copepoda</taxon>
        <taxon>Harpacticoida</taxon>
        <taxon>Harpacticidae</taxon>
        <taxon>Tigriopus</taxon>
    </lineage>
</organism>
<accession>A0A553PKP6</accession>
<dbReference type="Proteomes" id="UP000318571">
    <property type="component" value="Chromosome 11"/>
</dbReference>
<comment type="caution">
    <text evidence="2">The sequence shown here is derived from an EMBL/GenBank/DDBJ whole genome shotgun (WGS) entry which is preliminary data.</text>
</comment>
<dbReference type="AlphaFoldDB" id="A0A553PKP6"/>
<dbReference type="EMBL" id="VCGU01000003">
    <property type="protein sequence ID" value="TRY78257.1"/>
    <property type="molecule type" value="Genomic_DNA"/>
</dbReference>
<reference evidence="2 3" key="1">
    <citation type="journal article" date="2018" name="Nat. Ecol. Evol.">
        <title>Genomic signatures of mitonuclear coevolution across populations of Tigriopus californicus.</title>
        <authorList>
            <person name="Barreto F.S."/>
            <person name="Watson E.T."/>
            <person name="Lima T.G."/>
            <person name="Willett C.S."/>
            <person name="Edmands S."/>
            <person name="Li W."/>
            <person name="Burton R.S."/>
        </authorList>
    </citation>
    <scope>NUCLEOTIDE SEQUENCE [LARGE SCALE GENOMIC DNA]</scope>
    <source>
        <strain evidence="2 3">San Diego</strain>
    </source>
</reference>
<evidence type="ECO:0000256" key="1">
    <source>
        <dbReference type="SAM" id="Phobius"/>
    </source>
</evidence>
<protein>
    <submittedName>
        <fullName evidence="2">Uncharacterized protein</fullName>
    </submittedName>
</protein>
<keyword evidence="1" id="KW-0812">Transmembrane</keyword>
<keyword evidence="3" id="KW-1185">Reference proteome</keyword>
<keyword evidence="1" id="KW-0472">Membrane</keyword>
<evidence type="ECO:0000313" key="2">
    <source>
        <dbReference type="EMBL" id="TRY78257.1"/>
    </source>
</evidence>
<feature type="transmembrane region" description="Helical" evidence="1">
    <location>
        <begin position="57"/>
        <end position="75"/>
    </location>
</feature>
<gene>
    <name evidence="2" type="ORF">TCAL_15372</name>
</gene>